<evidence type="ECO:0000256" key="4">
    <source>
        <dbReference type="SAM" id="MobiDB-lite"/>
    </source>
</evidence>
<dbReference type="GO" id="GO:0009986">
    <property type="term" value="C:cell surface"/>
    <property type="evidence" value="ECO:0007669"/>
    <property type="project" value="TreeGrafter"/>
</dbReference>
<evidence type="ECO:0000313" key="6">
    <source>
        <dbReference type="EMBL" id="EMR82993.1"/>
    </source>
</evidence>
<evidence type="ECO:0000256" key="1">
    <source>
        <dbReference type="ARBA" id="ARBA00022729"/>
    </source>
</evidence>
<feature type="domain" description="Putative peptidase" evidence="5">
    <location>
        <begin position="157"/>
        <end position="385"/>
    </location>
</feature>
<evidence type="ECO:0000256" key="3">
    <source>
        <dbReference type="ARBA" id="ARBA00060890"/>
    </source>
</evidence>
<dbReference type="Proteomes" id="UP000012045">
    <property type="component" value="Unassembled WGS sequence"/>
</dbReference>
<comment type="similarity">
    <text evidence="3">Belongs to the ZPS1 family.</text>
</comment>
<dbReference type="Gene3D" id="3.40.390.10">
    <property type="entry name" value="Collagenase (Catalytic Domain)"/>
    <property type="match status" value="1"/>
</dbReference>
<dbReference type="InterPro" id="IPR024079">
    <property type="entry name" value="MetalloPept_cat_dom_sf"/>
</dbReference>
<name>M7U8N7_BOTF1</name>
<feature type="region of interest" description="Disordered" evidence="4">
    <location>
        <begin position="386"/>
        <end position="444"/>
    </location>
</feature>
<dbReference type="STRING" id="1290391.M7U8N7"/>
<protein>
    <submittedName>
        <fullName evidence="6">Putative major allergen asp f 2-like protein</fullName>
    </submittedName>
</protein>
<gene>
    <name evidence="6" type="ORF">BcDW1_8325</name>
</gene>
<evidence type="ECO:0000259" key="5">
    <source>
        <dbReference type="Pfam" id="PF13933"/>
    </source>
</evidence>
<sequence length="444" mass="48547">MTADNKSCVAVVLRCNKDFEFYFFKCSTLHDGPGVCTLKSSSSWLDKRQGRTSILAFRRNRIVVPTYLAGHSLALKYPHNSQIKLLAFTGLNFNRNGGFPRLKIISHKILSIFLVFSLNTAIVKQDFKMHFPSFLIVSINTFGALAYPLGTTNAAVSPAPVSELFVSSSNTPEYDWQSSYVSHFTIHPSCNATERHELSEGLRQAVEMAEHAKNHILVHGNKSGIFQKYFGKGPTATPMGWFDKIASGNRAGIVFRCDDPDRNCETQDTWAGHWRGENATAETVICPLSYQTRLSLTALCARGFNIATGRPANFWAPDLMHRLYHVPLIGEEIVDHHADGYLGVQELAAGSNYTLSGHNSATLTYFATEVYAYDIAVPGEGCLGKASAEKEEDSHSTATETASTASTSPTVNPTRIISAESSPTASSPAGTECHTHDDGTLHCV</sequence>
<feature type="compositionally biased region" description="Basic and acidic residues" evidence="4">
    <location>
        <begin position="433"/>
        <end position="444"/>
    </location>
</feature>
<dbReference type="GO" id="GO:0005576">
    <property type="term" value="C:extracellular region"/>
    <property type="evidence" value="ECO:0007669"/>
    <property type="project" value="TreeGrafter"/>
</dbReference>
<dbReference type="InterPro" id="IPR029482">
    <property type="entry name" value="HRXXH"/>
</dbReference>
<dbReference type="GO" id="GO:0008270">
    <property type="term" value="F:zinc ion binding"/>
    <property type="evidence" value="ECO:0007669"/>
    <property type="project" value="TreeGrafter"/>
</dbReference>
<dbReference type="InterPro" id="IPR039124">
    <property type="entry name" value="PRA1-like"/>
</dbReference>
<accession>M7U8N7</accession>
<dbReference type="PANTHER" id="PTHR39399">
    <property type="entry name" value="PROTEIN ZPS1"/>
    <property type="match status" value="1"/>
</dbReference>
<feature type="compositionally biased region" description="Low complexity" evidence="4">
    <location>
        <begin position="396"/>
        <end position="408"/>
    </location>
</feature>
<feature type="compositionally biased region" description="Low complexity" evidence="4">
    <location>
        <begin position="418"/>
        <end position="432"/>
    </location>
</feature>
<dbReference type="AlphaFoldDB" id="M7U8N7"/>
<dbReference type="Pfam" id="PF13933">
    <property type="entry name" value="HRXXH"/>
    <property type="match status" value="1"/>
</dbReference>
<dbReference type="GO" id="GO:0009277">
    <property type="term" value="C:fungal-type cell wall"/>
    <property type="evidence" value="ECO:0007669"/>
    <property type="project" value="TreeGrafter"/>
</dbReference>
<evidence type="ECO:0000256" key="2">
    <source>
        <dbReference type="ARBA" id="ARBA00023180"/>
    </source>
</evidence>
<dbReference type="GO" id="GO:0008237">
    <property type="term" value="F:metallopeptidase activity"/>
    <property type="evidence" value="ECO:0007669"/>
    <property type="project" value="InterPro"/>
</dbReference>
<dbReference type="EMBL" id="KB708021">
    <property type="protein sequence ID" value="EMR82993.1"/>
    <property type="molecule type" value="Genomic_DNA"/>
</dbReference>
<dbReference type="OrthoDB" id="4689212at2759"/>
<dbReference type="GO" id="GO:0005178">
    <property type="term" value="F:integrin binding"/>
    <property type="evidence" value="ECO:0007669"/>
    <property type="project" value="TreeGrafter"/>
</dbReference>
<evidence type="ECO:0000313" key="7">
    <source>
        <dbReference type="Proteomes" id="UP000012045"/>
    </source>
</evidence>
<dbReference type="PANTHER" id="PTHR39399:SF1">
    <property type="entry name" value="PROTEIN ZPS1"/>
    <property type="match status" value="1"/>
</dbReference>
<dbReference type="SUPFAM" id="SSF55486">
    <property type="entry name" value="Metalloproteases ('zincins'), catalytic domain"/>
    <property type="match status" value="1"/>
</dbReference>
<organism evidence="6 7">
    <name type="scientific">Botryotinia fuckeliana (strain BcDW1)</name>
    <name type="common">Noble rot fungus</name>
    <name type="synonym">Botrytis cinerea</name>
    <dbReference type="NCBI Taxonomy" id="1290391"/>
    <lineage>
        <taxon>Eukaryota</taxon>
        <taxon>Fungi</taxon>
        <taxon>Dikarya</taxon>
        <taxon>Ascomycota</taxon>
        <taxon>Pezizomycotina</taxon>
        <taxon>Leotiomycetes</taxon>
        <taxon>Helotiales</taxon>
        <taxon>Sclerotiniaceae</taxon>
        <taxon>Botrytis</taxon>
    </lineage>
</organism>
<keyword evidence="1" id="KW-0732">Signal</keyword>
<dbReference type="CDD" id="cd11307">
    <property type="entry name" value="M35_Asp_f2_like"/>
    <property type="match status" value="1"/>
</dbReference>
<dbReference type="FunFam" id="3.40.390.10:FF:000043">
    <property type="entry name" value="Major allergen Asp F2"/>
    <property type="match status" value="1"/>
</dbReference>
<reference evidence="7" key="1">
    <citation type="journal article" date="2013" name="Genome Announc.">
        <title>Draft genome sequence of Botrytis cinerea BcDW1, inoculum for noble rot of grape berries.</title>
        <authorList>
            <person name="Blanco-Ulate B."/>
            <person name="Allen G."/>
            <person name="Powell A.L."/>
            <person name="Cantu D."/>
        </authorList>
    </citation>
    <scope>NUCLEOTIDE SEQUENCE [LARGE SCALE GENOMIC DNA]</scope>
    <source>
        <strain evidence="7">BcDW1</strain>
    </source>
</reference>
<proteinExistence type="inferred from homology"/>
<keyword evidence="2" id="KW-0325">Glycoprotein</keyword>
<dbReference type="HOGENOM" id="CLU_048223_0_0_1"/>